<dbReference type="AlphaFoldDB" id="A0A6A4GQR6"/>
<feature type="region of interest" description="Disordered" evidence="1">
    <location>
        <begin position="235"/>
        <end position="278"/>
    </location>
</feature>
<dbReference type="Proteomes" id="UP000799118">
    <property type="component" value="Unassembled WGS sequence"/>
</dbReference>
<feature type="compositionally biased region" description="Polar residues" evidence="1">
    <location>
        <begin position="19"/>
        <end position="48"/>
    </location>
</feature>
<protein>
    <submittedName>
        <fullName evidence="2">Uncharacterized protein</fullName>
    </submittedName>
</protein>
<evidence type="ECO:0000313" key="3">
    <source>
        <dbReference type="Proteomes" id="UP000799118"/>
    </source>
</evidence>
<dbReference type="OrthoDB" id="2755229at2759"/>
<gene>
    <name evidence="2" type="ORF">BT96DRAFT_1025747</name>
</gene>
<accession>A0A6A4GQR6</accession>
<evidence type="ECO:0000313" key="2">
    <source>
        <dbReference type="EMBL" id="KAE9387766.1"/>
    </source>
</evidence>
<keyword evidence="3" id="KW-1185">Reference proteome</keyword>
<dbReference type="EMBL" id="ML769782">
    <property type="protein sequence ID" value="KAE9387766.1"/>
    <property type="molecule type" value="Genomic_DNA"/>
</dbReference>
<organism evidence="2 3">
    <name type="scientific">Gymnopus androsaceus JB14</name>
    <dbReference type="NCBI Taxonomy" id="1447944"/>
    <lineage>
        <taxon>Eukaryota</taxon>
        <taxon>Fungi</taxon>
        <taxon>Dikarya</taxon>
        <taxon>Basidiomycota</taxon>
        <taxon>Agaricomycotina</taxon>
        <taxon>Agaricomycetes</taxon>
        <taxon>Agaricomycetidae</taxon>
        <taxon>Agaricales</taxon>
        <taxon>Marasmiineae</taxon>
        <taxon>Omphalotaceae</taxon>
        <taxon>Gymnopus</taxon>
    </lineage>
</organism>
<feature type="compositionally biased region" description="Basic residues" evidence="1">
    <location>
        <begin position="248"/>
        <end position="259"/>
    </location>
</feature>
<reference evidence="2" key="1">
    <citation type="journal article" date="2019" name="Environ. Microbiol.">
        <title>Fungal ecological strategies reflected in gene transcription - a case study of two litter decomposers.</title>
        <authorList>
            <person name="Barbi F."/>
            <person name="Kohler A."/>
            <person name="Barry K."/>
            <person name="Baskaran P."/>
            <person name="Daum C."/>
            <person name="Fauchery L."/>
            <person name="Ihrmark K."/>
            <person name="Kuo A."/>
            <person name="LaButti K."/>
            <person name="Lipzen A."/>
            <person name="Morin E."/>
            <person name="Grigoriev I.V."/>
            <person name="Henrissat B."/>
            <person name="Lindahl B."/>
            <person name="Martin F."/>
        </authorList>
    </citation>
    <scope>NUCLEOTIDE SEQUENCE</scope>
    <source>
        <strain evidence="2">JB14</strain>
    </source>
</reference>
<sequence length="515" mass="57739">MTSEPSEQTDDALKKSKTNRSQSAHKTPKKSSPTNRKTPARENSQSPTPGARYKGNLVDSESDRESETRQQSAVHFPFPPSNPNIDEDQFMITAGQQQEPYPPPGTPPPLPTVRAPSLVEEMARTVPARRAENPHLANCDAVSFQDPGEVMFYNNLEKHFVKNSGQFPRVVLDLSFLLEGQDDHVAESVRNNPNNWLAVVPALGGHHLFTQVPEVVDLFASSLAEATGCEEMLVLRSAKPQTSNPNRGRGRRGRVRGRGGRGTSDTSHTPKPAHRDHFSPPFAAFLEVSEEMLRERLVRQQTFSKSKIITCHVVPVPSSGSTRNWTVGQFWTMVKKYDNQARATILYAIKSKLFDDRTFRSMVRAMSSAAGGLDDKVLMFLDTFDLQRQDYEYTEGRMSQYRWVLYAAPISMDENLLVREDQENGIRAYIRNQQYAHGMFAVQGTSMMCSLCKAKNHNRFACPFTASKDWQGPDATESVKDIRYGVQGESEAGQEGLMVVSVYCYVSASYFCFKC</sequence>
<proteinExistence type="predicted"/>
<feature type="region of interest" description="Disordered" evidence="1">
    <location>
        <begin position="1"/>
        <end position="87"/>
    </location>
</feature>
<name>A0A6A4GQR6_9AGAR</name>
<evidence type="ECO:0000256" key="1">
    <source>
        <dbReference type="SAM" id="MobiDB-lite"/>
    </source>
</evidence>